<organism evidence="3 5">
    <name type="scientific">Didymodactylos carnosus</name>
    <dbReference type="NCBI Taxonomy" id="1234261"/>
    <lineage>
        <taxon>Eukaryota</taxon>
        <taxon>Metazoa</taxon>
        <taxon>Spiralia</taxon>
        <taxon>Gnathifera</taxon>
        <taxon>Rotifera</taxon>
        <taxon>Eurotatoria</taxon>
        <taxon>Bdelloidea</taxon>
        <taxon>Philodinida</taxon>
        <taxon>Philodinidae</taxon>
        <taxon>Didymodactylos</taxon>
    </lineage>
</organism>
<feature type="compositionally biased region" description="Basic and acidic residues" evidence="1">
    <location>
        <begin position="1"/>
        <end position="11"/>
    </location>
</feature>
<dbReference type="GO" id="GO:0003677">
    <property type="term" value="F:DNA binding"/>
    <property type="evidence" value="ECO:0007669"/>
    <property type="project" value="TreeGrafter"/>
</dbReference>
<dbReference type="AlphaFoldDB" id="A0A8S2FL96"/>
<sequence>MFQFEHMEQKEQRRRKRQKEECNGGKKSKERYTILLCVNSTGEEKLKPLVIGKSLKPRCFKNLNVNKFPMDWRANKRACMNIKLFSEWLSSLNVSIKNQKRKVILFIDNAPCHPVDIELSNIKFRYFPPNTTSKLQPLDQDVIHTFKTNYRKYLVKYITARCTTAQTPNDIKITPLDAIYR</sequence>
<reference evidence="3" key="1">
    <citation type="submission" date="2021-02" db="EMBL/GenBank/DDBJ databases">
        <authorList>
            <person name="Nowell W R."/>
        </authorList>
    </citation>
    <scope>NUCLEOTIDE SEQUENCE</scope>
</reference>
<evidence type="ECO:0000259" key="2">
    <source>
        <dbReference type="Pfam" id="PF03184"/>
    </source>
</evidence>
<evidence type="ECO:0000313" key="3">
    <source>
        <dbReference type="EMBL" id="CAF1502617.1"/>
    </source>
</evidence>
<accession>A0A8S2FL96</accession>
<dbReference type="EMBL" id="CAJOBA010056300">
    <property type="protein sequence ID" value="CAF4290939.1"/>
    <property type="molecule type" value="Genomic_DNA"/>
</dbReference>
<dbReference type="EMBL" id="CAJNOK010034283">
    <property type="protein sequence ID" value="CAF1502617.1"/>
    <property type="molecule type" value="Genomic_DNA"/>
</dbReference>
<feature type="domain" description="DDE-1" evidence="2">
    <location>
        <begin position="29"/>
        <end position="179"/>
    </location>
</feature>
<gene>
    <name evidence="3" type="ORF">OVA965_LOCUS37007</name>
    <name evidence="4" type="ORF">TMI583_LOCUS38050</name>
</gene>
<comment type="caution">
    <text evidence="3">The sequence shown here is derived from an EMBL/GenBank/DDBJ whole genome shotgun (WGS) entry which is preliminary data.</text>
</comment>
<dbReference type="GO" id="GO:0005634">
    <property type="term" value="C:nucleus"/>
    <property type="evidence" value="ECO:0007669"/>
    <property type="project" value="TreeGrafter"/>
</dbReference>
<dbReference type="InterPro" id="IPR050863">
    <property type="entry name" value="CenT-Element_Derived"/>
</dbReference>
<dbReference type="PANTHER" id="PTHR19303">
    <property type="entry name" value="TRANSPOSON"/>
    <property type="match status" value="1"/>
</dbReference>
<name>A0A8S2FL96_9BILA</name>
<proteinExistence type="predicted"/>
<dbReference type="Proteomes" id="UP000682733">
    <property type="component" value="Unassembled WGS sequence"/>
</dbReference>
<dbReference type="Pfam" id="PF03184">
    <property type="entry name" value="DDE_1"/>
    <property type="match status" value="1"/>
</dbReference>
<dbReference type="PANTHER" id="PTHR19303:SF73">
    <property type="entry name" value="PROTEIN PDC2"/>
    <property type="match status" value="1"/>
</dbReference>
<evidence type="ECO:0000256" key="1">
    <source>
        <dbReference type="SAM" id="MobiDB-lite"/>
    </source>
</evidence>
<evidence type="ECO:0000313" key="4">
    <source>
        <dbReference type="EMBL" id="CAF4290939.1"/>
    </source>
</evidence>
<dbReference type="InterPro" id="IPR004875">
    <property type="entry name" value="DDE_SF_endonuclease_dom"/>
</dbReference>
<evidence type="ECO:0000313" key="5">
    <source>
        <dbReference type="Proteomes" id="UP000677228"/>
    </source>
</evidence>
<dbReference type="Proteomes" id="UP000677228">
    <property type="component" value="Unassembled WGS sequence"/>
</dbReference>
<feature type="region of interest" description="Disordered" evidence="1">
    <location>
        <begin position="1"/>
        <end position="25"/>
    </location>
</feature>
<protein>
    <recommendedName>
        <fullName evidence="2">DDE-1 domain-containing protein</fullName>
    </recommendedName>
</protein>